<dbReference type="Proteomes" id="UP001472677">
    <property type="component" value="Unassembled WGS sequence"/>
</dbReference>
<evidence type="ECO:0008006" key="3">
    <source>
        <dbReference type="Google" id="ProtNLM"/>
    </source>
</evidence>
<gene>
    <name evidence="1" type="ORF">V6N12_009477</name>
</gene>
<reference evidence="1 2" key="1">
    <citation type="journal article" date="2024" name="G3 (Bethesda)">
        <title>Genome assembly of Hibiscus sabdariffa L. provides insights into metabolisms of medicinal natural products.</title>
        <authorList>
            <person name="Kim T."/>
        </authorList>
    </citation>
    <scope>NUCLEOTIDE SEQUENCE [LARGE SCALE GENOMIC DNA]</scope>
    <source>
        <strain evidence="1">TK-2024</strain>
        <tissue evidence="1">Old leaves</tissue>
    </source>
</reference>
<evidence type="ECO:0000313" key="1">
    <source>
        <dbReference type="EMBL" id="KAK8555329.1"/>
    </source>
</evidence>
<evidence type="ECO:0000313" key="2">
    <source>
        <dbReference type="Proteomes" id="UP001472677"/>
    </source>
</evidence>
<protein>
    <recommendedName>
        <fullName evidence="3">Secreted protein</fullName>
    </recommendedName>
</protein>
<proteinExistence type="predicted"/>
<dbReference type="EMBL" id="JBBPBM010000018">
    <property type="protein sequence ID" value="KAK8555329.1"/>
    <property type="molecule type" value="Genomic_DNA"/>
</dbReference>
<sequence length="152" mass="16495">MYFPLSWRLSRWCTMRIPLGVALWLSVPRGGASLVRLASSTCDCIGSPRLEPGSLLSRLGFHPTSEGYSVSNLGKWLSIGSPQCPAYCCTAGAFFVALCGARPRPSLQGTLHVTRPLGGLGVKYTGLAPRPCCLARPVHWQPCLHRLGLCWK</sequence>
<comment type="caution">
    <text evidence="1">The sequence shown here is derived from an EMBL/GenBank/DDBJ whole genome shotgun (WGS) entry which is preliminary data.</text>
</comment>
<accession>A0ABR2ECT8</accession>
<name>A0ABR2ECT8_9ROSI</name>
<keyword evidence="2" id="KW-1185">Reference proteome</keyword>
<organism evidence="1 2">
    <name type="scientific">Hibiscus sabdariffa</name>
    <name type="common">roselle</name>
    <dbReference type="NCBI Taxonomy" id="183260"/>
    <lineage>
        <taxon>Eukaryota</taxon>
        <taxon>Viridiplantae</taxon>
        <taxon>Streptophyta</taxon>
        <taxon>Embryophyta</taxon>
        <taxon>Tracheophyta</taxon>
        <taxon>Spermatophyta</taxon>
        <taxon>Magnoliopsida</taxon>
        <taxon>eudicotyledons</taxon>
        <taxon>Gunneridae</taxon>
        <taxon>Pentapetalae</taxon>
        <taxon>rosids</taxon>
        <taxon>malvids</taxon>
        <taxon>Malvales</taxon>
        <taxon>Malvaceae</taxon>
        <taxon>Malvoideae</taxon>
        <taxon>Hibiscus</taxon>
    </lineage>
</organism>